<name>A0A1J4K5A4_9EUKA</name>
<evidence type="ECO:0000256" key="2">
    <source>
        <dbReference type="SAM" id="MobiDB-lite"/>
    </source>
</evidence>
<evidence type="ECO:0000256" key="1">
    <source>
        <dbReference type="SAM" id="Coils"/>
    </source>
</evidence>
<feature type="compositionally biased region" description="Basic and acidic residues" evidence="2">
    <location>
        <begin position="331"/>
        <end position="340"/>
    </location>
</feature>
<dbReference type="GeneID" id="94827274"/>
<gene>
    <name evidence="3" type="ORF">TRFO_05575</name>
</gene>
<evidence type="ECO:0000313" key="3">
    <source>
        <dbReference type="EMBL" id="OHT06379.1"/>
    </source>
</evidence>
<dbReference type="Proteomes" id="UP000179807">
    <property type="component" value="Unassembled WGS sequence"/>
</dbReference>
<evidence type="ECO:0000313" key="4">
    <source>
        <dbReference type="Proteomes" id="UP000179807"/>
    </source>
</evidence>
<keyword evidence="4" id="KW-1185">Reference proteome</keyword>
<keyword evidence="1" id="KW-0175">Coiled coil</keyword>
<proteinExistence type="predicted"/>
<comment type="caution">
    <text evidence="3">The sequence shown here is derived from an EMBL/GenBank/DDBJ whole genome shotgun (WGS) entry which is preliminary data.</text>
</comment>
<dbReference type="VEuPathDB" id="TrichDB:TRFO_05575"/>
<feature type="compositionally biased region" description="Basic and acidic residues" evidence="2">
    <location>
        <begin position="311"/>
        <end position="323"/>
    </location>
</feature>
<sequence length="340" mass="40143">MLIEEKAKKFERRPPSQFQQSKFYFRGGDVLREQEYLREEYRSALAELRVAQQQAKIVSNQLEDAKDVYNEREGYTNALKAFLESDTKMSEQERSMKDRLVELEHQIEEDSRQLEALKATMNPATLAQLQKEKAYYMIEIQKGERTIESYNEQRDNAKNQIAACTINGKYRTALELEFLNDKYAKKKKYLRQLVQQLKIDFEALRPVIPSNDQESKIERTALMAQINDKITLLRVEEKEKRREQKHIQRIDNLINQIEELNDRMCEIGLDNDVVETEELRKRCIIEDYSDEEEQEAEDQEYSNEAETISESNHKTSEGDKKPSNESQSGESFERYEGSEY</sequence>
<feature type="coiled-coil region" evidence="1">
    <location>
        <begin position="93"/>
        <end position="196"/>
    </location>
</feature>
<reference evidence="3" key="1">
    <citation type="submission" date="2016-10" db="EMBL/GenBank/DDBJ databases">
        <authorList>
            <person name="Benchimol M."/>
            <person name="Almeida L.G."/>
            <person name="Vasconcelos A.T."/>
            <person name="Perreira-Neves A."/>
            <person name="Rosa I.A."/>
            <person name="Tasca T."/>
            <person name="Bogo M.R."/>
            <person name="de Souza W."/>
        </authorList>
    </citation>
    <scope>NUCLEOTIDE SEQUENCE [LARGE SCALE GENOMIC DNA]</scope>
    <source>
        <strain evidence="3">K</strain>
    </source>
</reference>
<dbReference type="AlphaFoldDB" id="A0A1J4K5A4"/>
<feature type="coiled-coil region" evidence="1">
    <location>
        <begin position="34"/>
        <end position="68"/>
    </location>
</feature>
<feature type="compositionally biased region" description="Acidic residues" evidence="2">
    <location>
        <begin position="288"/>
        <end position="303"/>
    </location>
</feature>
<accession>A0A1J4K5A4</accession>
<feature type="region of interest" description="Disordered" evidence="2">
    <location>
        <begin position="288"/>
        <end position="340"/>
    </location>
</feature>
<organism evidence="3 4">
    <name type="scientific">Tritrichomonas foetus</name>
    <dbReference type="NCBI Taxonomy" id="1144522"/>
    <lineage>
        <taxon>Eukaryota</taxon>
        <taxon>Metamonada</taxon>
        <taxon>Parabasalia</taxon>
        <taxon>Tritrichomonadida</taxon>
        <taxon>Tritrichomonadidae</taxon>
        <taxon>Tritrichomonas</taxon>
    </lineage>
</organism>
<dbReference type="EMBL" id="MLAK01000727">
    <property type="protein sequence ID" value="OHT06379.1"/>
    <property type="molecule type" value="Genomic_DNA"/>
</dbReference>
<protein>
    <submittedName>
        <fullName evidence="3">Psp-related protein</fullName>
    </submittedName>
</protein>
<dbReference type="RefSeq" id="XP_068359515.1">
    <property type="nucleotide sequence ID" value="XM_068492570.1"/>
</dbReference>